<keyword evidence="10" id="KW-1185">Reference proteome</keyword>
<comment type="caution">
    <text evidence="9">The sequence shown here is derived from an EMBL/GenBank/DDBJ whole genome shotgun (WGS) entry which is preliminary data.</text>
</comment>
<name>A0A2K1QG74_9PEZI</name>
<dbReference type="InterPro" id="IPR024766">
    <property type="entry name" value="Znf_RING_H2"/>
</dbReference>
<comment type="pathway">
    <text evidence="1">Protein modification; protein ubiquitination.</text>
</comment>
<evidence type="ECO:0000256" key="7">
    <source>
        <dbReference type="SAM" id="MobiDB-lite"/>
    </source>
</evidence>
<evidence type="ECO:0000256" key="2">
    <source>
        <dbReference type="ARBA" id="ARBA00022723"/>
    </source>
</evidence>
<dbReference type="InterPro" id="IPR011016">
    <property type="entry name" value="Znf_RING-CH"/>
</dbReference>
<dbReference type="AlphaFoldDB" id="A0A2K1QG74"/>
<dbReference type="Proteomes" id="UP000243797">
    <property type="component" value="Unassembled WGS sequence"/>
</dbReference>
<dbReference type="UniPathway" id="UPA00143"/>
<evidence type="ECO:0000256" key="5">
    <source>
        <dbReference type="ARBA" id="ARBA00022833"/>
    </source>
</evidence>
<dbReference type="CDD" id="cd16448">
    <property type="entry name" value="RING-H2"/>
    <property type="match status" value="1"/>
</dbReference>
<evidence type="ECO:0000313" key="10">
    <source>
        <dbReference type="Proteomes" id="UP000243797"/>
    </source>
</evidence>
<evidence type="ECO:0000313" key="9">
    <source>
        <dbReference type="EMBL" id="PNS14184.1"/>
    </source>
</evidence>
<dbReference type="GO" id="GO:0061630">
    <property type="term" value="F:ubiquitin protein ligase activity"/>
    <property type="evidence" value="ECO:0007669"/>
    <property type="project" value="TreeGrafter"/>
</dbReference>
<keyword evidence="3 6" id="KW-0863">Zinc-finger</keyword>
<feature type="region of interest" description="Disordered" evidence="7">
    <location>
        <begin position="261"/>
        <end position="285"/>
    </location>
</feature>
<sequence>MACPATHPTKSRLAQWREELSDTIEPQTAQLIFQDLDAYISDNYRGTDRLPDGSSKPDHRACFEVYVLCLRAGKAAGTPRLYLASEIGSVVADMRHDGILLTRSQDAEMSWLTAFPYLAMGRDPWILECAYRCLVRAARLRPDVPEYAGSLQEFEDNELQDLADQAVVTRYPADEAASVPGFDICPICHTNDEPVKVLVTGCKHAFHESCLLLWISSPQTQCPMCRQQLFPQGKVPTIARFSRKVGIGGIERVNIDFFAEDEEDGNSGDKHIAGDSVGENGDDTR</sequence>
<protein>
    <recommendedName>
        <fullName evidence="8">RING-type domain-containing protein</fullName>
    </recommendedName>
</protein>
<dbReference type="PANTHER" id="PTHR22763">
    <property type="entry name" value="RING ZINC FINGER PROTEIN"/>
    <property type="match status" value="1"/>
</dbReference>
<evidence type="ECO:0000259" key="8">
    <source>
        <dbReference type="PROSITE" id="PS50089"/>
    </source>
</evidence>
<dbReference type="GO" id="GO:0043161">
    <property type="term" value="P:proteasome-mediated ubiquitin-dependent protein catabolic process"/>
    <property type="evidence" value="ECO:0007669"/>
    <property type="project" value="TreeGrafter"/>
</dbReference>
<dbReference type="PROSITE" id="PS50089">
    <property type="entry name" value="ZF_RING_2"/>
    <property type="match status" value="1"/>
</dbReference>
<dbReference type="GO" id="GO:0012505">
    <property type="term" value="C:endomembrane system"/>
    <property type="evidence" value="ECO:0007669"/>
    <property type="project" value="TreeGrafter"/>
</dbReference>
<proteinExistence type="predicted"/>
<dbReference type="InParanoid" id="A0A2K1QG74"/>
<evidence type="ECO:0000256" key="6">
    <source>
        <dbReference type="PROSITE-ProRule" id="PRU00175"/>
    </source>
</evidence>
<dbReference type="GO" id="GO:0016567">
    <property type="term" value="P:protein ubiquitination"/>
    <property type="evidence" value="ECO:0007669"/>
    <property type="project" value="UniProtKB-UniPathway"/>
</dbReference>
<evidence type="ECO:0000256" key="4">
    <source>
        <dbReference type="ARBA" id="ARBA00022786"/>
    </source>
</evidence>
<dbReference type="Gene3D" id="3.30.40.10">
    <property type="entry name" value="Zinc/RING finger domain, C3HC4 (zinc finger)"/>
    <property type="match status" value="1"/>
</dbReference>
<dbReference type="InterPro" id="IPR013083">
    <property type="entry name" value="Znf_RING/FYVE/PHD"/>
</dbReference>
<dbReference type="SMART" id="SM00744">
    <property type="entry name" value="RINGv"/>
    <property type="match status" value="1"/>
</dbReference>
<dbReference type="SUPFAM" id="SSF57850">
    <property type="entry name" value="RING/U-box"/>
    <property type="match status" value="1"/>
</dbReference>
<dbReference type="PANTHER" id="PTHR22763:SF190">
    <property type="entry name" value="RING FINGER PROTEIN 24"/>
    <property type="match status" value="1"/>
</dbReference>
<dbReference type="OrthoDB" id="8062037at2759"/>
<dbReference type="InterPro" id="IPR050731">
    <property type="entry name" value="HRD1_E3_ubiq-ligases"/>
</dbReference>
<dbReference type="EMBL" id="NKHZ01000088">
    <property type="protein sequence ID" value="PNS14184.1"/>
    <property type="molecule type" value="Genomic_DNA"/>
</dbReference>
<keyword evidence="2" id="KW-0479">Metal-binding</keyword>
<gene>
    <name evidence="9" type="ORF">CAC42_6697</name>
</gene>
<dbReference type="GO" id="GO:0008270">
    <property type="term" value="F:zinc ion binding"/>
    <property type="evidence" value="ECO:0007669"/>
    <property type="project" value="UniProtKB-KW"/>
</dbReference>
<organism evidence="9 10">
    <name type="scientific">Sphaceloma murrayae</name>
    <dbReference type="NCBI Taxonomy" id="2082308"/>
    <lineage>
        <taxon>Eukaryota</taxon>
        <taxon>Fungi</taxon>
        <taxon>Dikarya</taxon>
        <taxon>Ascomycota</taxon>
        <taxon>Pezizomycotina</taxon>
        <taxon>Dothideomycetes</taxon>
        <taxon>Dothideomycetidae</taxon>
        <taxon>Myriangiales</taxon>
        <taxon>Elsinoaceae</taxon>
        <taxon>Sphaceloma</taxon>
    </lineage>
</organism>
<dbReference type="InterPro" id="IPR001841">
    <property type="entry name" value="Znf_RING"/>
</dbReference>
<keyword evidence="4" id="KW-0833">Ubl conjugation pathway</keyword>
<keyword evidence="5" id="KW-0862">Zinc</keyword>
<dbReference type="SMART" id="SM00184">
    <property type="entry name" value="RING"/>
    <property type="match status" value="1"/>
</dbReference>
<feature type="domain" description="RING-type" evidence="8">
    <location>
        <begin position="185"/>
        <end position="226"/>
    </location>
</feature>
<dbReference type="Pfam" id="PF12678">
    <property type="entry name" value="zf-rbx1"/>
    <property type="match status" value="1"/>
</dbReference>
<evidence type="ECO:0000256" key="1">
    <source>
        <dbReference type="ARBA" id="ARBA00004906"/>
    </source>
</evidence>
<reference evidence="9 10" key="1">
    <citation type="submission" date="2017-06" db="EMBL/GenBank/DDBJ databases">
        <title>Draft genome sequence of a variant of Elsinoe murrayae.</title>
        <authorList>
            <person name="Cheng Q."/>
        </authorList>
    </citation>
    <scope>NUCLEOTIDE SEQUENCE [LARGE SCALE GENOMIC DNA]</scope>
    <source>
        <strain evidence="9 10">CQ-2017a</strain>
    </source>
</reference>
<evidence type="ECO:0000256" key="3">
    <source>
        <dbReference type="ARBA" id="ARBA00022771"/>
    </source>
</evidence>
<accession>A0A2K1QG74</accession>